<evidence type="ECO:0000313" key="1">
    <source>
        <dbReference type="EMBL" id="ELR68599.1"/>
    </source>
</evidence>
<protein>
    <submittedName>
        <fullName evidence="1">Uncharacterized protein</fullName>
    </submittedName>
</protein>
<dbReference type="AlphaFoldDB" id="L8JM47"/>
<keyword evidence="2" id="KW-1185">Reference proteome</keyword>
<gene>
    <name evidence="1" type="ORF">C900_00215</name>
</gene>
<reference evidence="1 2" key="1">
    <citation type="submission" date="2012-12" db="EMBL/GenBank/DDBJ databases">
        <title>Genome assembly of Fulvivirga imtechensis AK7.</title>
        <authorList>
            <person name="Nupur N."/>
            <person name="Khatri I."/>
            <person name="Kumar R."/>
            <person name="Subramanian S."/>
            <person name="Pinnaka A."/>
        </authorList>
    </citation>
    <scope>NUCLEOTIDE SEQUENCE [LARGE SCALE GENOMIC DNA]</scope>
    <source>
        <strain evidence="1 2">AK7</strain>
    </source>
</reference>
<dbReference type="EMBL" id="AMZN01000104">
    <property type="protein sequence ID" value="ELR68599.1"/>
    <property type="molecule type" value="Genomic_DNA"/>
</dbReference>
<dbReference type="Proteomes" id="UP000011135">
    <property type="component" value="Unassembled WGS sequence"/>
</dbReference>
<proteinExistence type="predicted"/>
<name>L8JM47_9BACT</name>
<accession>L8JM47</accession>
<comment type="caution">
    <text evidence="1">The sequence shown here is derived from an EMBL/GenBank/DDBJ whole genome shotgun (WGS) entry which is preliminary data.</text>
</comment>
<sequence>MRQFGDQFFGFWFGMVWVKSLPVFQVRLHGHQLKSWRQQGV</sequence>
<organism evidence="1 2">
    <name type="scientific">Fulvivirga imtechensis AK7</name>
    <dbReference type="NCBI Taxonomy" id="1237149"/>
    <lineage>
        <taxon>Bacteria</taxon>
        <taxon>Pseudomonadati</taxon>
        <taxon>Bacteroidota</taxon>
        <taxon>Cytophagia</taxon>
        <taxon>Cytophagales</taxon>
        <taxon>Fulvivirgaceae</taxon>
        <taxon>Fulvivirga</taxon>
    </lineage>
</organism>
<evidence type="ECO:0000313" key="2">
    <source>
        <dbReference type="Proteomes" id="UP000011135"/>
    </source>
</evidence>